<feature type="binding site" evidence="7">
    <location>
        <begin position="280"/>
        <end position="282"/>
    </location>
    <ligand>
        <name>GTP</name>
        <dbReference type="ChEBI" id="CHEBI:37565"/>
    </ligand>
</feature>
<dbReference type="Proteomes" id="UP000058613">
    <property type="component" value="Chromosome"/>
</dbReference>
<keyword evidence="1 7" id="KW-0436">Ligase</keyword>
<dbReference type="InterPro" id="IPR001114">
    <property type="entry name" value="Adenylosuccinate_synthetase"/>
</dbReference>
<dbReference type="RefSeq" id="WP_055408434.1">
    <property type="nucleotide sequence ID" value="NZ_CP013011.1"/>
</dbReference>
<dbReference type="EMBL" id="NCQP01000001">
    <property type="protein sequence ID" value="OWJ55529.1"/>
    <property type="molecule type" value="Genomic_DNA"/>
</dbReference>
<keyword evidence="12" id="KW-1185">Reference proteome</keyword>
<dbReference type="Pfam" id="PF00709">
    <property type="entry name" value="Adenylsucc_synt"/>
    <property type="match status" value="2"/>
</dbReference>
<dbReference type="GO" id="GO:0046040">
    <property type="term" value="P:IMP metabolic process"/>
    <property type="evidence" value="ECO:0007669"/>
    <property type="project" value="TreeGrafter"/>
</dbReference>
<dbReference type="AlphaFoldDB" id="A0A0N7JD04"/>
<feature type="binding site" evidence="7">
    <location>
        <position position="137"/>
    </location>
    <ligand>
        <name>IMP</name>
        <dbReference type="ChEBI" id="CHEBI:58053"/>
        <note>ligand shared between dimeric partners</note>
    </ligand>
</feature>
<feature type="binding site" description="in other chain" evidence="7">
    <location>
        <position position="123"/>
    </location>
    <ligand>
        <name>IMP</name>
        <dbReference type="ChEBI" id="CHEBI:58053"/>
        <note>ligand shared between dimeric partners</note>
    </ligand>
</feature>
<dbReference type="Gene3D" id="3.90.170.10">
    <property type="entry name" value="Adenylosuccinate Synthetase, subunit A, domain 3"/>
    <property type="match status" value="2"/>
</dbReference>
<comment type="subcellular location">
    <subcellularLocation>
        <location evidence="7">Cytoplasm</location>
    </subcellularLocation>
</comment>
<dbReference type="InterPro" id="IPR042110">
    <property type="entry name" value="Adenylosuccinate_synth_dom2"/>
</dbReference>
<proteinExistence type="inferred from homology"/>
<dbReference type="InterPro" id="IPR042111">
    <property type="entry name" value="Adenylosuccinate_synth_dom3"/>
</dbReference>
<dbReference type="InterPro" id="IPR027417">
    <property type="entry name" value="P-loop_NTPase"/>
</dbReference>
<reference evidence="9 11" key="1">
    <citation type="submission" date="2015-10" db="EMBL/GenBank/DDBJ databases">
        <title>Complete genome sequence of hyperthermophilic archaeon Pyrodictium delaneyi Su06.</title>
        <authorList>
            <person name="Jung J.-H."/>
            <person name="Lin J."/>
            <person name="Holden J.F."/>
            <person name="Park C.-S."/>
        </authorList>
    </citation>
    <scope>NUCLEOTIDE SEQUENCE [LARGE SCALE GENOMIC DNA]</scope>
    <source>
        <strain evidence="9 11">Su06</strain>
    </source>
</reference>
<dbReference type="EMBL" id="CP013011">
    <property type="protein sequence ID" value="ALL00841.1"/>
    <property type="molecule type" value="Genomic_DNA"/>
</dbReference>
<dbReference type="SUPFAM" id="SSF52540">
    <property type="entry name" value="P-loop containing nucleoside triphosphate hydrolases"/>
    <property type="match status" value="1"/>
</dbReference>
<feature type="binding site" evidence="7">
    <location>
        <begin position="41"/>
        <end position="43"/>
    </location>
    <ligand>
        <name>GTP</name>
        <dbReference type="ChEBI" id="CHEBI:37565"/>
    </ligand>
</feature>
<dbReference type="KEGG" id="pdl:Pyrde_0791"/>
<dbReference type="PANTHER" id="PTHR11846">
    <property type="entry name" value="ADENYLOSUCCINATE SYNTHETASE"/>
    <property type="match status" value="1"/>
</dbReference>
<dbReference type="GO" id="GO:0005525">
    <property type="term" value="F:GTP binding"/>
    <property type="evidence" value="ECO:0007669"/>
    <property type="project" value="UniProtKB-UniRule"/>
</dbReference>
<feature type="binding site" description="in other chain" evidence="7">
    <location>
        <position position="175"/>
    </location>
    <ligand>
        <name>IMP</name>
        <dbReference type="ChEBI" id="CHEBI:58053"/>
        <note>ligand shared between dimeric partners</note>
    </ligand>
</feature>
<dbReference type="GO" id="GO:0044208">
    <property type="term" value="P:'de novo' AMP biosynthetic process"/>
    <property type="evidence" value="ECO:0007669"/>
    <property type="project" value="UniProtKB-UniRule"/>
</dbReference>
<dbReference type="SMART" id="SM00788">
    <property type="entry name" value="Adenylsucc_synt"/>
    <property type="match status" value="1"/>
</dbReference>
<feature type="binding site" description="in other chain" evidence="7">
    <location>
        <begin position="39"/>
        <end position="42"/>
    </location>
    <ligand>
        <name>IMP</name>
        <dbReference type="ChEBI" id="CHEBI:58053"/>
        <note>ligand shared between dimeric partners</note>
    </ligand>
</feature>
<feature type="binding site" evidence="7">
    <location>
        <begin position="320"/>
        <end position="322"/>
    </location>
    <ligand>
        <name>GTP</name>
        <dbReference type="ChEBI" id="CHEBI:37565"/>
    </ligand>
</feature>
<dbReference type="InterPro" id="IPR042109">
    <property type="entry name" value="Adenylosuccinate_synth_dom1"/>
</dbReference>
<comment type="catalytic activity">
    <reaction evidence="7 8">
        <text>IMP + L-aspartate + GTP = N(6)-(1,2-dicarboxyethyl)-AMP + GDP + phosphate + 2 H(+)</text>
        <dbReference type="Rhea" id="RHEA:15753"/>
        <dbReference type="ChEBI" id="CHEBI:15378"/>
        <dbReference type="ChEBI" id="CHEBI:29991"/>
        <dbReference type="ChEBI" id="CHEBI:37565"/>
        <dbReference type="ChEBI" id="CHEBI:43474"/>
        <dbReference type="ChEBI" id="CHEBI:57567"/>
        <dbReference type="ChEBI" id="CHEBI:58053"/>
        <dbReference type="ChEBI" id="CHEBI:58189"/>
        <dbReference type="EC" id="6.3.4.4"/>
    </reaction>
</comment>
<dbReference type="PROSITE" id="PS01266">
    <property type="entry name" value="ADENYLOSUCCIN_SYN_1"/>
    <property type="match status" value="1"/>
</dbReference>
<evidence type="ECO:0000313" key="12">
    <source>
        <dbReference type="Proteomes" id="UP000196694"/>
    </source>
</evidence>
<accession>A0A0N7JD04</accession>
<evidence type="ECO:0000256" key="5">
    <source>
        <dbReference type="ARBA" id="ARBA00022842"/>
    </source>
</evidence>
<comment type="cofactor">
    <cofactor evidence="7">
        <name>Mg(2+)</name>
        <dbReference type="ChEBI" id="CHEBI:18420"/>
    </cofactor>
    <text evidence="7">Binds 1 Mg(2+) ion per subunit.</text>
</comment>
<keyword evidence="7" id="KW-0963">Cytoplasm</keyword>
<dbReference type="PANTHER" id="PTHR11846:SF0">
    <property type="entry name" value="ADENYLOSUCCINATE SYNTHETASE"/>
    <property type="match status" value="1"/>
</dbReference>
<keyword evidence="5 7" id="KW-0460">Magnesium</keyword>
<dbReference type="GO" id="GO:0005737">
    <property type="term" value="C:cytoplasm"/>
    <property type="evidence" value="ECO:0007669"/>
    <property type="project" value="UniProtKB-SubCell"/>
</dbReference>
<feature type="active site" description="Proton acceptor" evidence="7">
    <location>
        <position position="13"/>
    </location>
</feature>
<feature type="binding site" evidence="7">
    <location>
        <position position="254"/>
    </location>
    <ligand>
        <name>GTP</name>
        <dbReference type="ChEBI" id="CHEBI:37565"/>
    </ligand>
</feature>
<evidence type="ECO:0000256" key="4">
    <source>
        <dbReference type="ARBA" id="ARBA00022755"/>
    </source>
</evidence>
<comment type="subunit">
    <text evidence="7">Homodimer.</text>
</comment>
<comment type="function">
    <text evidence="7">Plays an important role in the de novo pathway of purine nucleotide biosynthesis. Catalyzes the first committed step in the biosynthesis of AMP from IMP.</text>
</comment>
<evidence type="ECO:0000256" key="7">
    <source>
        <dbReference type="HAMAP-Rule" id="MF_00011"/>
    </source>
</evidence>
<name>A0A0N7JD04_9CREN</name>
<keyword evidence="4 7" id="KW-0658">Purine biosynthesis</keyword>
<reference evidence="10 12" key="2">
    <citation type="submission" date="2017-05" db="EMBL/GenBank/DDBJ databases">
        <title>The draft genome of the hyperthermophilic archaeon 'Pyrodictium delaneyi strain Hulk', an iron and nitrate reducer, reveals the capacity for sulfate reduction.</title>
        <authorList>
            <person name="Demey L.M."/>
            <person name="Miller C."/>
            <person name="Manzella M."/>
            <person name="Reguera G."/>
            <person name="Kashefi K."/>
        </authorList>
    </citation>
    <scope>NUCLEOTIDE SEQUENCE [LARGE SCALE GENOMIC DNA]</scope>
    <source>
        <strain evidence="10 12">Hulk</strain>
    </source>
</reference>
<dbReference type="Gene3D" id="3.40.440.10">
    <property type="entry name" value="Adenylosuccinate Synthetase, subunit A, domain 1"/>
    <property type="match status" value="2"/>
</dbReference>
<sequence>MPVHIVVGGFFGDEGKGRIAAYLALSRRPWGSARTGATNAGHTVVHRGRVWKLRASPSSFLNPETRLYIARGALVDLEVFLSEVEALGLRGRIWLDYKTGIITSEHVTRERSDQHLMKRIGSTGTGVGTAMVDRVLRRLRLARDYPELEDLVTDTQLEMLEALDQGELLLVEASQGYWLSLYHGTYPYVTSRDTTAAAALSELGLGPRSVERITVVFKAYVTRVGAGPLPGELPHEKAVELGWAEYGTVTGRPRRVAPFNLELAERAIRANTATDMALTKIDRVFPEARCRRSWEELPREARVWIEEVEDKLGIPVTLIGTGEDVECTIDLSREKGME</sequence>
<dbReference type="GO" id="GO:0004019">
    <property type="term" value="F:adenylosuccinate synthase activity"/>
    <property type="evidence" value="ECO:0007669"/>
    <property type="project" value="UniProtKB-UniRule"/>
</dbReference>
<dbReference type="UniPathway" id="UPA00075">
    <property type="reaction ID" value="UER00335"/>
</dbReference>
<feature type="binding site" evidence="7">
    <location>
        <position position="41"/>
    </location>
    <ligand>
        <name>Mg(2+)</name>
        <dbReference type="ChEBI" id="CHEBI:18420"/>
    </ligand>
</feature>
<evidence type="ECO:0000313" key="11">
    <source>
        <dbReference type="Proteomes" id="UP000058613"/>
    </source>
</evidence>
<dbReference type="PATRIC" id="fig|1273541.4.peg.853"/>
<feature type="binding site" evidence="7">
    <location>
        <begin position="248"/>
        <end position="254"/>
    </location>
    <ligand>
        <name>substrate</name>
    </ligand>
</feature>
<keyword evidence="2 7" id="KW-0479">Metal-binding</keyword>
<comment type="pathway">
    <text evidence="7 8">Purine metabolism; AMP biosynthesis via de novo pathway; AMP from IMP: step 1/2.</text>
</comment>
<dbReference type="GeneID" id="26099130"/>
<evidence type="ECO:0000256" key="2">
    <source>
        <dbReference type="ARBA" id="ARBA00022723"/>
    </source>
</evidence>
<dbReference type="Proteomes" id="UP000196694">
    <property type="component" value="Unassembled WGS sequence"/>
</dbReference>
<dbReference type="Gene3D" id="1.10.300.10">
    <property type="entry name" value="Adenylosuccinate Synthetase, subunit A, domain 2"/>
    <property type="match status" value="1"/>
</dbReference>
<keyword evidence="6 7" id="KW-0342">GTP-binding</keyword>
<dbReference type="NCBIfam" id="NF003295">
    <property type="entry name" value="PRK04293.1"/>
    <property type="match status" value="1"/>
</dbReference>
<evidence type="ECO:0000256" key="3">
    <source>
        <dbReference type="ARBA" id="ARBA00022741"/>
    </source>
</evidence>
<evidence type="ECO:0000313" key="9">
    <source>
        <dbReference type="EMBL" id="ALL00841.1"/>
    </source>
</evidence>
<dbReference type="GO" id="GO:0000287">
    <property type="term" value="F:magnesium ion binding"/>
    <property type="evidence" value="ECO:0007669"/>
    <property type="project" value="UniProtKB-UniRule"/>
</dbReference>
<evidence type="ECO:0000256" key="8">
    <source>
        <dbReference type="RuleBase" id="RU000520"/>
    </source>
</evidence>
<feature type="active site" description="Proton donor" evidence="7">
    <location>
        <position position="42"/>
    </location>
</feature>
<feature type="binding site" description="in other chain" evidence="7">
    <location>
        <begin position="13"/>
        <end position="16"/>
    </location>
    <ligand>
        <name>IMP</name>
        <dbReference type="ChEBI" id="CHEBI:58053"/>
        <note>ligand shared between dimeric partners</note>
    </ligand>
</feature>
<evidence type="ECO:0000256" key="1">
    <source>
        <dbReference type="ARBA" id="ARBA00022598"/>
    </source>
</evidence>
<organism evidence="9 11">
    <name type="scientific">Pyrodictium delaneyi</name>
    <dbReference type="NCBI Taxonomy" id="1273541"/>
    <lineage>
        <taxon>Archaea</taxon>
        <taxon>Thermoproteota</taxon>
        <taxon>Thermoprotei</taxon>
        <taxon>Desulfurococcales</taxon>
        <taxon>Pyrodictiaceae</taxon>
        <taxon>Pyrodictium</taxon>
    </lineage>
</organism>
<gene>
    <name evidence="7" type="primary">purA</name>
    <name evidence="10" type="ORF">Pdsh_01695</name>
    <name evidence="9" type="ORF">Pyrde_0791</name>
</gene>
<keyword evidence="3 7" id="KW-0547">Nucleotide-binding</keyword>
<feature type="binding site" evidence="7">
    <location>
        <begin position="12"/>
        <end position="18"/>
    </location>
    <ligand>
        <name>GTP</name>
        <dbReference type="ChEBI" id="CHEBI:37565"/>
    </ligand>
</feature>
<dbReference type="HAMAP" id="MF_00011">
    <property type="entry name" value="Adenylosucc_synth"/>
    <property type="match status" value="1"/>
</dbReference>
<dbReference type="InterPro" id="IPR018220">
    <property type="entry name" value="Adenylosuccin_syn_GTP-bd"/>
</dbReference>
<dbReference type="EC" id="6.3.4.4" evidence="7 8"/>
<comment type="similarity">
    <text evidence="7 8">Belongs to the adenylosuccinate synthetase family.</text>
</comment>
<protein>
    <recommendedName>
        <fullName evidence="7 8">Adenylosuccinate synthetase</fullName>
        <shortName evidence="7">AMPSase</shortName>
        <shortName evidence="7">AdSS</shortName>
        <ecNumber evidence="7 8">6.3.4.4</ecNumber>
    </recommendedName>
    <alternativeName>
        <fullName evidence="7">IMP--aspartate ligase</fullName>
    </alternativeName>
</protein>
<feature type="binding site" evidence="7">
    <location>
        <position position="13"/>
    </location>
    <ligand>
        <name>Mg(2+)</name>
        <dbReference type="ChEBI" id="CHEBI:18420"/>
    </ligand>
</feature>
<dbReference type="STRING" id="1273541.Pyrde_0791"/>
<feature type="binding site" description="in other chain" evidence="7">
    <location>
        <position position="190"/>
    </location>
    <ligand>
        <name>IMP</name>
        <dbReference type="ChEBI" id="CHEBI:58053"/>
        <note>ligand shared between dimeric partners</note>
    </ligand>
</feature>
<evidence type="ECO:0000313" key="10">
    <source>
        <dbReference type="EMBL" id="OWJ55529.1"/>
    </source>
</evidence>
<evidence type="ECO:0000256" key="6">
    <source>
        <dbReference type="ARBA" id="ARBA00023134"/>
    </source>
</evidence>
<feature type="binding site" description="in other chain" evidence="7">
    <location>
        <position position="252"/>
    </location>
    <ligand>
        <name>IMP</name>
        <dbReference type="ChEBI" id="CHEBI:58053"/>
        <note>ligand shared between dimeric partners</note>
    </ligand>
</feature>
<dbReference type="OrthoDB" id="372247at2157"/>